<feature type="region of interest" description="Disordered" evidence="3">
    <location>
        <begin position="89"/>
        <end position="109"/>
    </location>
</feature>
<comment type="similarity">
    <text evidence="1 2">Belongs to the Cu-Zn superoxide dismutase family.</text>
</comment>
<dbReference type="InterPro" id="IPR036423">
    <property type="entry name" value="SOD-like_Cu/Zn_dom_sf"/>
</dbReference>
<name>A0A6I4TPH1_9SPHN</name>
<dbReference type="Pfam" id="PF00080">
    <property type="entry name" value="Sod_Cu"/>
    <property type="match status" value="1"/>
</dbReference>
<evidence type="ECO:0000259" key="5">
    <source>
        <dbReference type="Pfam" id="PF00080"/>
    </source>
</evidence>
<keyword evidence="2" id="KW-0186">Copper</keyword>
<dbReference type="InterPro" id="IPR001424">
    <property type="entry name" value="SOD_Cu_Zn_dom"/>
</dbReference>
<feature type="signal peptide" evidence="4">
    <location>
        <begin position="1"/>
        <end position="18"/>
    </location>
</feature>
<comment type="catalytic activity">
    <reaction evidence="2">
        <text>2 superoxide + 2 H(+) = H2O2 + O2</text>
        <dbReference type="Rhea" id="RHEA:20696"/>
        <dbReference type="ChEBI" id="CHEBI:15378"/>
        <dbReference type="ChEBI" id="CHEBI:15379"/>
        <dbReference type="ChEBI" id="CHEBI:16240"/>
        <dbReference type="ChEBI" id="CHEBI:18421"/>
        <dbReference type="EC" id="1.15.1.1"/>
    </reaction>
</comment>
<dbReference type="GO" id="GO:0004784">
    <property type="term" value="F:superoxide dismutase activity"/>
    <property type="evidence" value="ECO:0007669"/>
    <property type="project" value="UniProtKB-EC"/>
</dbReference>
<evidence type="ECO:0000256" key="4">
    <source>
        <dbReference type="SAM" id="SignalP"/>
    </source>
</evidence>
<evidence type="ECO:0000256" key="3">
    <source>
        <dbReference type="SAM" id="MobiDB-lite"/>
    </source>
</evidence>
<reference evidence="6 7" key="1">
    <citation type="submission" date="2019-12" db="EMBL/GenBank/DDBJ databases">
        <title>Genomic-based taxomic classification of the family Erythrobacteraceae.</title>
        <authorList>
            <person name="Xu L."/>
        </authorList>
    </citation>
    <scope>NUCLEOTIDE SEQUENCE [LARGE SCALE GENOMIC DNA]</scope>
    <source>
        <strain evidence="6 7">JCM 12189</strain>
    </source>
</reference>
<dbReference type="InterPro" id="IPR018152">
    <property type="entry name" value="SOD_Cu/Zn_BS"/>
</dbReference>
<dbReference type="RefSeq" id="WP_160596062.1">
    <property type="nucleotide sequence ID" value="NZ_WTYI01000001.1"/>
</dbReference>
<keyword evidence="2" id="KW-0479">Metal-binding</keyword>
<proteinExistence type="inferred from homology"/>
<gene>
    <name evidence="6" type="ORF">GRI34_11645</name>
</gene>
<organism evidence="6 7">
    <name type="scientific">Qipengyuania aquimaris</name>
    <dbReference type="NCBI Taxonomy" id="255984"/>
    <lineage>
        <taxon>Bacteria</taxon>
        <taxon>Pseudomonadati</taxon>
        <taxon>Pseudomonadota</taxon>
        <taxon>Alphaproteobacteria</taxon>
        <taxon>Sphingomonadales</taxon>
        <taxon>Erythrobacteraceae</taxon>
        <taxon>Qipengyuania</taxon>
    </lineage>
</organism>
<comment type="caution">
    <text evidence="6">The sequence shown here is derived from an EMBL/GenBank/DDBJ whole genome shotgun (WGS) entry which is preliminary data.</text>
</comment>
<keyword evidence="2" id="KW-0560">Oxidoreductase</keyword>
<feature type="chain" id="PRO_5026255593" description="Superoxide dismutase [Cu-Zn]" evidence="4">
    <location>
        <begin position="19"/>
        <end position="177"/>
    </location>
</feature>
<dbReference type="AlphaFoldDB" id="A0A6I4TPH1"/>
<comment type="function">
    <text evidence="2">Destroys radicals which are normally produced within the cells and which are toxic to biological systems.</text>
</comment>
<keyword evidence="2" id="KW-0862">Zinc</keyword>
<sequence length="177" mass="17743">MKYAKALVAMSAALQLGACSTYGSIPSERVASATLTFANGLPAGTAQLLSDGDTVTMGVAVTGLEPGPHGFHLHTTGKCESPGFQSAGGHLNPAGREHGSENPAGKHLGDLPNLVVNEAGRATAQYELAGSANGVLADIFDEDGTAVMIHAGPDDYRSDPAGDAGSRIACGVIKAAS</sequence>
<accession>A0A6I4TPH1</accession>
<evidence type="ECO:0000256" key="1">
    <source>
        <dbReference type="ARBA" id="ARBA00010457"/>
    </source>
</evidence>
<dbReference type="Proteomes" id="UP000432727">
    <property type="component" value="Unassembled WGS sequence"/>
</dbReference>
<dbReference type="CDD" id="cd00305">
    <property type="entry name" value="Cu-Zn_Superoxide_Dismutase"/>
    <property type="match status" value="1"/>
</dbReference>
<dbReference type="Gene3D" id="2.60.40.200">
    <property type="entry name" value="Superoxide dismutase, copper/zinc binding domain"/>
    <property type="match status" value="1"/>
</dbReference>
<evidence type="ECO:0000256" key="2">
    <source>
        <dbReference type="RuleBase" id="RU000393"/>
    </source>
</evidence>
<dbReference type="EMBL" id="WTYI01000001">
    <property type="protein sequence ID" value="MXO97070.1"/>
    <property type="molecule type" value="Genomic_DNA"/>
</dbReference>
<dbReference type="SUPFAM" id="SSF49329">
    <property type="entry name" value="Cu,Zn superoxide dismutase-like"/>
    <property type="match status" value="1"/>
</dbReference>
<dbReference type="PROSITE" id="PS00332">
    <property type="entry name" value="SOD_CU_ZN_2"/>
    <property type="match status" value="1"/>
</dbReference>
<feature type="domain" description="Superoxide dismutase copper/zinc binding" evidence="5">
    <location>
        <begin position="44"/>
        <end position="173"/>
    </location>
</feature>
<evidence type="ECO:0000313" key="6">
    <source>
        <dbReference type="EMBL" id="MXO97070.1"/>
    </source>
</evidence>
<comment type="cofactor">
    <cofactor evidence="2">
        <name>Cu cation</name>
        <dbReference type="ChEBI" id="CHEBI:23378"/>
    </cofactor>
    <text evidence="2">Binds 1 copper ion per subunit.</text>
</comment>
<evidence type="ECO:0000313" key="7">
    <source>
        <dbReference type="Proteomes" id="UP000432727"/>
    </source>
</evidence>
<dbReference type="GO" id="GO:0005507">
    <property type="term" value="F:copper ion binding"/>
    <property type="evidence" value="ECO:0007669"/>
    <property type="project" value="InterPro"/>
</dbReference>
<dbReference type="OrthoDB" id="5431326at2"/>
<dbReference type="InterPro" id="IPR024134">
    <property type="entry name" value="SOD_Cu/Zn_/chaperone"/>
</dbReference>
<keyword evidence="4" id="KW-0732">Signal</keyword>
<keyword evidence="7" id="KW-1185">Reference proteome</keyword>
<dbReference type="EC" id="1.15.1.1" evidence="2"/>
<protein>
    <recommendedName>
        <fullName evidence="2">Superoxide dismutase [Cu-Zn]</fullName>
        <ecNumber evidence="2">1.15.1.1</ecNumber>
    </recommendedName>
</protein>
<dbReference type="PANTHER" id="PTHR10003">
    <property type="entry name" value="SUPEROXIDE DISMUTASE CU-ZN -RELATED"/>
    <property type="match status" value="1"/>
</dbReference>
<comment type="cofactor">
    <cofactor evidence="2">
        <name>Zn(2+)</name>
        <dbReference type="ChEBI" id="CHEBI:29105"/>
    </cofactor>
    <text evidence="2">Binds 1 zinc ion per subunit.</text>
</comment>